<feature type="domain" description="Periplasmic copper-binding protein NosD beta helix" evidence="3">
    <location>
        <begin position="141"/>
        <end position="342"/>
    </location>
</feature>
<dbReference type="EMBL" id="LIZS01000102">
    <property type="protein sequence ID" value="KPJ51714.1"/>
    <property type="molecule type" value="Genomic_DNA"/>
</dbReference>
<evidence type="ECO:0000256" key="1">
    <source>
        <dbReference type="SAM" id="MobiDB-lite"/>
    </source>
</evidence>
<dbReference type="SUPFAM" id="SSF51126">
    <property type="entry name" value="Pectin lyase-like"/>
    <property type="match status" value="1"/>
</dbReference>
<protein>
    <recommendedName>
        <fullName evidence="3">Periplasmic copper-binding protein NosD beta helix domain-containing protein</fullName>
    </recommendedName>
</protein>
<dbReference type="InterPro" id="IPR007742">
    <property type="entry name" value="NosD_dom"/>
</dbReference>
<dbReference type="AlphaFoldDB" id="A0A0S7WNJ1"/>
<feature type="compositionally biased region" description="Low complexity" evidence="1">
    <location>
        <begin position="11"/>
        <end position="23"/>
    </location>
</feature>
<reference evidence="4 5" key="1">
    <citation type="journal article" date="2015" name="Microbiome">
        <title>Genomic resolution of linkages in carbon, nitrogen, and sulfur cycling among widespread estuary sediment bacteria.</title>
        <authorList>
            <person name="Baker B.J."/>
            <person name="Lazar C.S."/>
            <person name="Teske A.P."/>
            <person name="Dick G.J."/>
        </authorList>
    </citation>
    <scope>NUCLEOTIDE SEQUENCE [LARGE SCALE GENOMIC DNA]</scope>
    <source>
        <strain evidence="4">DG_24</strain>
    </source>
</reference>
<name>A0A0S7WNJ1_UNCT6</name>
<dbReference type="PATRIC" id="fig|1703770.3.peg.1208"/>
<feature type="region of interest" description="Disordered" evidence="1">
    <location>
        <begin position="1"/>
        <end position="30"/>
    </location>
</feature>
<feature type="transmembrane region" description="Helical" evidence="2">
    <location>
        <begin position="39"/>
        <end position="59"/>
    </location>
</feature>
<dbReference type="InterPro" id="IPR012334">
    <property type="entry name" value="Pectin_lyas_fold"/>
</dbReference>
<organism evidence="4 5">
    <name type="scientific">candidate division TA06 bacterium DG_24</name>
    <dbReference type="NCBI Taxonomy" id="1703770"/>
    <lineage>
        <taxon>Bacteria</taxon>
        <taxon>Bacteria division TA06</taxon>
    </lineage>
</organism>
<keyword evidence="2" id="KW-0472">Membrane</keyword>
<evidence type="ECO:0000313" key="5">
    <source>
        <dbReference type="Proteomes" id="UP000052008"/>
    </source>
</evidence>
<dbReference type="Pfam" id="PF05048">
    <property type="entry name" value="NosD"/>
    <property type="match status" value="1"/>
</dbReference>
<dbReference type="InterPro" id="IPR011050">
    <property type="entry name" value="Pectin_lyase_fold/virulence"/>
</dbReference>
<dbReference type="Gene3D" id="2.160.20.10">
    <property type="entry name" value="Single-stranded right-handed beta-helix, Pectin lyase-like"/>
    <property type="match status" value="1"/>
</dbReference>
<dbReference type="Proteomes" id="UP000052008">
    <property type="component" value="Unassembled WGS sequence"/>
</dbReference>
<keyword evidence="2" id="KW-1133">Transmembrane helix</keyword>
<dbReference type="SMART" id="SM00710">
    <property type="entry name" value="PbH1"/>
    <property type="match status" value="4"/>
</dbReference>
<accession>A0A0S7WNJ1</accession>
<keyword evidence="2" id="KW-0812">Transmembrane</keyword>
<evidence type="ECO:0000256" key="2">
    <source>
        <dbReference type="SAM" id="Phobius"/>
    </source>
</evidence>
<sequence>MVGAVSFDCETSTTSSGGSSTGSLSKRTGNQKEGMMKTVATLVCAAAVLSLCASAWPAVLNVPGQYPTIQAGIDAAAIGDTVLVAPGTYTGNGNRDLHFSSSLPAKDITVMSSGGPWVTIIDCQGSSSSPHRGFIFQCCESSNSVVQGFTIQNGWTTEGGAISCLSSSPTITGNVIRANTGQDFGGGIWFSQYSHPTITNNFILENQSDAGGGICCYLYCIPTITGNLIEGNTAAGMGGGIQVYDGGPWHGPLVTGNTIRGNSSGAGAGGIGCSNSFATIIGNRIEGNVVQSGSGGGIFCGLSSPIIDLNTFVGNNSGSYPGGGVYCYWQASPTMDINTFSGNSASYGGAVGCDMQSHPSVTNCILWADVAGAPQEIYVGPIGCSITVDYSDVQGGWPGTGNINADPKFALPGQGEYRLLWGSPCIDVGDPTWPSDPDGTRCDMGAHPFDQSRQLTLYLTPHASHVSPGGQLGVTYTAINRQPQPVPFTVSSDVVLPNGNAVNVVGPSTYTLPANFTAQRLFTHNVPSSAPVGNYLYRSKVAPPGSPNPYDQDQFAFLSP</sequence>
<proteinExistence type="predicted"/>
<comment type="caution">
    <text evidence="4">The sequence shown here is derived from an EMBL/GenBank/DDBJ whole genome shotgun (WGS) entry which is preliminary data.</text>
</comment>
<evidence type="ECO:0000313" key="4">
    <source>
        <dbReference type="EMBL" id="KPJ51714.1"/>
    </source>
</evidence>
<evidence type="ECO:0000259" key="3">
    <source>
        <dbReference type="Pfam" id="PF05048"/>
    </source>
</evidence>
<gene>
    <name evidence="4" type="ORF">AMJ39_09430</name>
</gene>
<dbReference type="InterPro" id="IPR006626">
    <property type="entry name" value="PbH1"/>
</dbReference>
<dbReference type="STRING" id="1703770.AMJ39_09430"/>